<dbReference type="Proteomes" id="UP001516023">
    <property type="component" value="Unassembled WGS sequence"/>
</dbReference>
<dbReference type="AlphaFoldDB" id="A0ABD3PNZ5"/>
<feature type="compositionally biased region" description="Basic and acidic residues" evidence="1">
    <location>
        <begin position="1"/>
        <end position="16"/>
    </location>
</feature>
<dbReference type="EMBL" id="JABMIG020000136">
    <property type="protein sequence ID" value="KAL3789733.1"/>
    <property type="molecule type" value="Genomic_DNA"/>
</dbReference>
<reference evidence="2 3" key="1">
    <citation type="journal article" date="2020" name="G3 (Bethesda)">
        <title>Improved Reference Genome for Cyclotella cryptica CCMP332, a Model for Cell Wall Morphogenesis, Salinity Adaptation, and Lipid Production in Diatoms (Bacillariophyta).</title>
        <authorList>
            <person name="Roberts W.R."/>
            <person name="Downey K.M."/>
            <person name="Ruck E.C."/>
            <person name="Traller J.C."/>
            <person name="Alverson A.J."/>
        </authorList>
    </citation>
    <scope>NUCLEOTIDE SEQUENCE [LARGE SCALE GENOMIC DNA]</scope>
    <source>
        <strain evidence="2 3">CCMP332</strain>
    </source>
</reference>
<comment type="caution">
    <text evidence="2">The sequence shown here is derived from an EMBL/GenBank/DDBJ whole genome shotgun (WGS) entry which is preliminary data.</text>
</comment>
<sequence length="155" mass="17580">MKQDQKNLAAKIEKNTQSEITAELSDPELSGAFLNSVNTSSKSQKKEESQLSNKVLKILLDSGSDGDLMFHEKGTSMHFPYLARQVPNSWHTSNGDFLTKGRSKVNLRFFEYSNSKEYLVTPDVVEYDKKKMTEPMYDLILGCKSMKELGIVLDF</sequence>
<evidence type="ECO:0000256" key="1">
    <source>
        <dbReference type="SAM" id="MobiDB-lite"/>
    </source>
</evidence>
<name>A0ABD3PNZ5_9STRA</name>
<gene>
    <name evidence="2" type="ORF">HJC23_006726</name>
</gene>
<accession>A0ABD3PNZ5</accession>
<keyword evidence="3" id="KW-1185">Reference proteome</keyword>
<proteinExistence type="predicted"/>
<evidence type="ECO:0000313" key="2">
    <source>
        <dbReference type="EMBL" id="KAL3789733.1"/>
    </source>
</evidence>
<evidence type="ECO:0000313" key="3">
    <source>
        <dbReference type="Proteomes" id="UP001516023"/>
    </source>
</evidence>
<organism evidence="2 3">
    <name type="scientific">Cyclotella cryptica</name>
    <dbReference type="NCBI Taxonomy" id="29204"/>
    <lineage>
        <taxon>Eukaryota</taxon>
        <taxon>Sar</taxon>
        <taxon>Stramenopiles</taxon>
        <taxon>Ochrophyta</taxon>
        <taxon>Bacillariophyta</taxon>
        <taxon>Coscinodiscophyceae</taxon>
        <taxon>Thalassiosirophycidae</taxon>
        <taxon>Stephanodiscales</taxon>
        <taxon>Stephanodiscaceae</taxon>
        <taxon>Cyclotella</taxon>
    </lineage>
</organism>
<feature type="region of interest" description="Disordered" evidence="1">
    <location>
        <begin position="1"/>
        <end position="21"/>
    </location>
</feature>
<protein>
    <submittedName>
        <fullName evidence="2">Uncharacterized protein</fullName>
    </submittedName>
</protein>